<organism evidence="3 4">
    <name type="scientific">Terriglobus albidus</name>
    <dbReference type="NCBI Taxonomy" id="1592106"/>
    <lineage>
        <taxon>Bacteria</taxon>
        <taxon>Pseudomonadati</taxon>
        <taxon>Acidobacteriota</taxon>
        <taxon>Terriglobia</taxon>
        <taxon>Terriglobales</taxon>
        <taxon>Acidobacteriaceae</taxon>
        <taxon>Terriglobus</taxon>
    </lineage>
</organism>
<dbReference type="InterPro" id="IPR057601">
    <property type="entry name" value="Oar-like_b-barrel"/>
</dbReference>
<feature type="signal peptide" evidence="1">
    <location>
        <begin position="1"/>
        <end position="20"/>
    </location>
</feature>
<dbReference type="Proteomes" id="UP000321820">
    <property type="component" value="Chromosome"/>
</dbReference>
<feature type="domain" description="TonB-dependent transporter Oar-like beta-barrel" evidence="2">
    <location>
        <begin position="241"/>
        <end position="1110"/>
    </location>
</feature>
<dbReference type="InterPro" id="IPR013784">
    <property type="entry name" value="Carb-bd-like_fold"/>
</dbReference>
<proteinExistence type="predicted"/>
<feature type="chain" id="PRO_5022665898" evidence="1">
    <location>
        <begin position="21"/>
        <end position="1117"/>
    </location>
</feature>
<evidence type="ECO:0000256" key="1">
    <source>
        <dbReference type="SAM" id="SignalP"/>
    </source>
</evidence>
<dbReference type="KEGG" id="talb:FTW19_16415"/>
<dbReference type="AlphaFoldDB" id="A0A5B9EF55"/>
<protein>
    <submittedName>
        <fullName evidence="3">TonB-dependent receptor</fullName>
    </submittedName>
</protein>
<dbReference type="GO" id="GO:0030246">
    <property type="term" value="F:carbohydrate binding"/>
    <property type="evidence" value="ECO:0007669"/>
    <property type="project" value="InterPro"/>
</dbReference>
<name>A0A5B9EF55_9BACT</name>
<evidence type="ECO:0000259" key="2">
    <source>
        <dbReference type="Pfam" id="PF25183"/>
    </source>
</evidence>
<accession>A0A5B9EF55</accession>
<dbReference type="Gene3D" id="2.60.40.1120">
    <property type="entry name" value="Carboxypeptidase-like, regulatory domain"/>
    <property type="match status" value="1"/>
</dbReference>
<evidence type="ECO:0000313" key="3">
    <source>
        <dbReference type="EMBL" id="QEE29440.1"/>
    </source>
</evidence>
<keyword evidence="1" id="KW-0732">Signal</keyword>
<gene>
    <name evidence="3" type="ORF">FTW19_16415</name>
</gene>
<keyword evidence="4" id="KW-1185">Reference proteome</keyword>
<dbReference type="SUPFAM" id="SSF56935">
    <property type="entry name" value="Porins"/>
    <property type="match status" value="1"/>
</dbReference>
<dbReference type="Pfam" id="PF25183">
    <property type="entry name" value="OMP_b-brl_4"/>
    <property type="match status" value="1"/>
</dbReference>
<evidence type="ECO:0000313" key="4">
    <source>
        <dbReference type="Proteomes" id="UP000321820"/>
    </source>
</evidence>
<dbReference type="SUPFAM" id="SSF49452">
    <property type="entry name" value="Starch-binding domain-like"/>
    <property type="match status" value="1"/>
</dbReference>
<sequence>MKMFGRLLLLFLLVAGIAQAQLTTATIVGNIQDTSGAVIPGAQVTATNQETQFTRQVTSGSDGAYRLDFLPVGTYSLKVEAAGFQSKQQQGIVLTLNAEVHFDASLNIGEATQTVDVSSNELPLVETSNATLGRTVTNQEVDNLPIVNRNVYDLLTLTPGVQSSSNVNTLGYPQQVVYMNGGTDNFVGSVSYYLDGGLNMTFIRNTGNVLPNPDALREFNVQTNNYNALYGRMSSGLVNVVTKSGTNKIHGSIFEFHRETNFAAAPAFSAPGPKAPLHRNQFGATLGGPIWKDKTFFFGSYAGLRQITSSTYNSALVPTAAQRAGDFSANLPTSGTPSSCPSNTSSVVFVVCDPVTRTPRAGNKLASSQLDPTVQRLLARIPLPNATGIDTASGRTTYRWQGIIPSTLNTDEFLIKVDHQIGTHRLQGMYFNTAGNQQQSPGGNIDWSRQNFVYRQQNGNLSDTWTPSANVVNQIWLNYTRMIGGRINTPQLSLADFGSSFGIQGASMLPQLTVSGYFTAAQAISGPVTGTNFYSLRDVVSITRGKHTFSFGAETSLNKDLQYTYLNNYGVFAFQRATARTNAEISDFIAGLPATMNQDSPVQAADNSWFSGIFAQDDYRLFRNLTINLGLRWDVQTSPTDPKDRQSTFIAGQKSTVYPTAPTGLLVVGDKGVDRGIVATRWHHVSPRVGFAWDPFGNGRTAVRGAFGLFFGSVSGNEWNGVSNFQPFAVRNRYSFIKSMTDIYGDARSFPNGNPYPYVYDPKNPRPFISPAQVQGIDLDYQWPYVYQTNFSVQQQVTNSIAVSVSYVGSFSHDVPFAPDINYPIYATATSPVNGVTTSTTSNYDSRRPIQGGLGIINLIQSKQRANYHGLQITGEKRLSHQFSVKAFYTWSKTLSSASVNNSGAVIGTAQDFNRMQDEYGSSDTDLRHQANIAAIWKPAFFTSSPRYVREVVNGWTISGIAQLNAGTPFSVTTGVDNNFDGYTSDRANLSGNAAVGITSGRSRADKINAYFNPAAFCSYTGSTASCPAGVGPGGLDGTTRRNNYFGPGNRVINAAIFRDFGVYEAVKFQLRAEVNNVFNLVNLSNPTTSLNSGNFGKITGAYGVPRQIQIGGRILF</sequence>
<dbReference type="Pfam" id="PF13620">
    <property type="entry name" value="CarboxypepD_reg"/>
    <property type="match status" value="1"/>
</dbReference>
<dbReference type="OrthoDB" id="97893at2"/>
<dbReference type="RefSeq" id="WP_147648632.1">
    <property type="nucleotide sequence ID" value="NZ_CP042806.1"/>
</dbReference>
<dbReference type="EMBL" id="CP042806">
    <property type="protein sequence ID" value="QEE29440.1"/>
    <property type="molecule type" value="Genomic_DNA"/>
</dbReference>
<keyword evidence="3" id="KW-0675">Receptor</keyword>
<reference evidence="3 4" key="1">
    <citation type="submission" date="2019-08" db="EMBL/GenBank/DDBJ databases">
        <title>Complete genome sequence of Terriglobus albidus strain ORNL.</title>
        <authorList>
            <person name="Podar M."/>
        </authorList>
    </citation>
    <scope>NUCLEOTIDE SEQUENCE [LARGE SCALE GENOMIC DNA]</scope>
    <source>
        <strain evidence="3 4">ORNL</strain>
    </source>
</reference>